<evidence type="ECO:0000256" key="2">
    <source>
        <dbReference type="ARBA" id="ARBA00022801"/>
    </source>
</evidence>
<sequence length="226" mass="24194">MTRVLKSSRRGAPKGEATSMVVFLHGYGANGADLLGLAEPLEEHMPGTAFVAPDAPETIPGMPGGYQWFPIPWIDGSSQEESESGMMRATEDLNAYLDALLVDEDMLPEQVILFGFSQGTMMTLHVAPRREDSFAGLVCFSGRLLMPESLAEEAITKTPILLVHGDADDVVPPQSLPEAAEALQEAGFEDVYAHVMKGTAHGIAPDGLSVALAFMRAHLGMERRGG</sequence>
<proteinExistence type="inferred from homology"/>
<dbReference type="PANTHER" id="PTHR10655:SF17">
    <property type="entry name" value="LYSOPHOSPHOLIPASE-LIKE PROTEIN 1"/>
    <property type="match status" value="1"/>
</dbReference>
<dbReference type="EMBL" id="AQQY01000001">
    <property type="protein sequence ID" value="KCV83579.1"/>
    <property type="molecule type" value="Genomic_DNA"/>
</dbReference>
<keyword evidence="5" id="KW-1185">Reference proteome</keyword>
<dbReference type="InterPro" id="IPR029058">
    <property type="entry name" value="AB_hydrolase_fold"/>
</dbReference>
<dbReference type="AlphaFoldDB" id="A0A058ZPQ7"/>
<evidence type="ECO:0000256" key="1">
    <source>
        <dbReference type="ARBA" id="ARBA00006499"/>
    </source>
</evidence>
<evidence type="ECO:0000313" key="4">
    <source>
        <dbReference type="EMBL" id="KCV83579.1"/>
    </source>
</evidence>
<dbReference type="Proteomes" id="UP000024836">
    <property type="component" value="Unassembled WGS sequence"/>
</dbReference>
<comment type="similarity">
    <text evidence="1">Belongs to the AB hydrolase superfamily. AB hydrolase 2 family.</text>
</comment>
<evidence type="ECO:0000259" key="3">
    <source>
        <dbReference type="Pfam" id="PF02230"/>
    </source>
</evidence>
<gene>
    <name evidence="4" type="ORF">ATO10_02425</name>
</gene>
<dbReference type="SUPFAM" id="SSF53474">
    <property type="entry name" value="alpha/beta-Hydrolases"/>
    <property type="match status" value="1"/>
</dbReference>
<dbReference type="eggNOG" id="COG0400">
    <property type="taxonomic scope" value="Bacteria"/>
</dbReference>
<comment type="caution">
    <text evidence="4">The sequence shown here is derived from an EMBL/GenBank/DDBJ whole genome shotgun (WGS) entry which is preliminary data.</text>
</comment>
<reference evidence="4 5" key="1">
    <citation type="submission" date="2013-04" db="EMBL/GenBank/DDBJ databases">
        <title>Shimia sp. 22II-S11-Z10 Genome Sequencing.</title>
        <authorList>
            <person name="Lai Q."/>
            <person name="Li G."/>
            <person name="Shao Z."/>
        </authorList>
    </citation>
    <scope>NUCLEOTIDE SEQUENCE [LARGE SCALE GENOMIC DNA]</scope>
    <source>
        <strain evidence="5">22II-S11-Z10</strain>
    </source>
</reference>
<dbReference type="PANTHER" id="PTHR10655">
    <property type="entry name" value="LYSOPHOSPHOLIPASE-RELATED"/>
    <property type="match status" value="1"/>
</dbReference>
<accession>A0A058ZPQ7</accession>
<protein>
    <submittedName>
        <fullName evidence="4">Phospholipase/carboxylesterase</fullName>
    </submittedName>
</protein>
<dbReference type="OrthoDB" id="9801763at2"/>
<dbReference type="InterPro" id="IPR003140">
    <property type="entry name" value="PLipase/COase/thioEstase"/>
</dbReference>
<dbReference type="STRING" id="1461693.ATO10_02425"/>
<dbReference type="Pfam" id="PF02230">
    <property type="entry name" value="Abhydrolase_2"/>
    <property type="match status" value="1"/>
</dbReference>
<dbReference type="GO" id="GO:0016787">
    <property type="term" value="F:hydrolase activity"/>
    <property type="evidence" value="ECO:0007669"/>
    <property type="project" value="UniProtKB-KW"/>
</dbReference>
<dbReference type="PATRIC" id="fig|1461693.3.peg.503"/>
<keyword evidence="2" id="KW-0378">Hydrolase</keyword>
<organism evidence="4 5">
    <name type="scientific">Actibacterium atlanticum</name>
    <dbReference type="NCBI Taxonomy" id="1461693"/>
    <lineage>
        <taxon>Bacteria</taxon>
        <taxon>Pseudomonadati</taxon>
        <taxon>Pseudomonadota</taxon>
        <taxon>Alphaproteobacteria</taxon>
        <taxon>Rhodobacterales</taxon>
        <taxon>Roseobacteraceae</taxon>
        <taxon>Actibacterium</taxon>
    </lineage>
</organism>
<dbReference type="Gene3D" id="3.40.50.1820">
    <property type="entry name" value="alpha/beta hydrolase"/>
    <property type="match status" value="1"/>
</dbReference>
<name>A0A058ZPQ7_9RHOB</name>
<feature type="domain" description="Phospholipase/carboxylesterase/thioesterase" evidence="3">
    <location>
        <begin position="12"/>
        <end position="218"/>
    </location>
</feature>
<dbReference type="InterPro" id="IPR050565">
    <property type="entry name" value="LYPA1-2/EST-like"/>
</dbReference>
<evidence type="ECO:0000313" key="5">
    <source>
        <dbReference type="Proteomes" id="UP000024836"/>
    </source>
</evidence>
<dbReference type="RefSeq" id="WP_035247514.1">
    <property type="nucleotide sequence ID" value="NZ_AQQY01000001.1"/>
</dbReference>